<dbReference type="GO" id="GO:0004066">
    <property type="term" value="F:asparagine synthase (glutamine-hydrolyzing) activity"/>
    <property type="evidence" value="ECO:0007669"/>
    <property type="project" value="UniProtKB-EC"/>
</dbReference>
<gene>
    <name evidence="11" type="primary">asnB</name>
    <name evidence="11" type="ORF">CUN60_12250</name>
</gene>
<dbReference type="NCBIfam" id="TIGR01536">
    <property type="entry name" value="asn_synth_AEB"/>
    <property type="match status" value="1"/>
</dbReference>
<evidence type="ECO:0000256" key="2">
    <source>
        <dbReference type="ARBA" id="ARBA00005752"/>
    </source>
</evidence>
<dbReference type="EC" id="6.3.5.4" evidence="3"/>
<dbReference type="InterPro" id="IPR033738">
    <property type="entry name" value="AsnB_N"/>
</dbReference>
<dbReference type="PIRSF" id="PIRSF001589">
    <property type="entry name" value="Asn_synthetase_glu-h"/>
    <property type="match status" value="1"/>
</dbReference>
<feature type="domain" description="Glutamine amidotransferase type-2" evidence="10">
    <location>
        <begin position="2"/>
        <end position="250"/>
    </location>
</feature>
<dbReference type="InterPro" id="IPR001962">
    <property type="entry name" value="Asn_synthase"/>
</dbReference>
<evidence type="ECO:0000256" key="3">
    <source>
        <dbReference type="ARBA" id="ARBA00012737"/>
    </source>
</evidence>
<evidence type="ECO:0000313" key="11">
    <source>
        <dbReference type="EMBL" id="AUR53030.1"/>
    </source>
</evidence>
<dbReference type="Gene3D" id="3.40.50.620">
    <property type="entry name" value="HUPs"/>
    <property type="match status" value="1"/>
</dbReference>
<dbReference type="InterPro" id="IPR051786">
    <property type="entry name" value="ASN_synthetase/amidase"/>
</dbReference>
<organism evidence="11 12">
    <name type="scientific">Aquella oligotrophica</name>
    <dbReference type="NCBI Taxonomy" id="2067065"/>
    <lineage>
        <taxon>Bacteria</taxon>
        <taxon>Pseudomonadati</taxon>
        <taxon>Pseudomonadota</taxon>
        <taxon>Betaproteobacteria</taxon>
        <taxon>Neisseriales</taxon>
        <taxon>Neisseriaceae</taxon>
        <taxon>Aquella</taxon>
    </lineage>
</organism>
<dbReference type="RefSeq" id="WP_102952316.1">
    <property type="nucleotide sequence ID" value="NZ_CP024847.1"/>
</dbReference>
<comment type="catalytic activity">
    <reaction evidence="7">
        <text>L-aspartate + L-glutamine + ATP + H2O = L-asparagine + L-glutamate + AMP + diphosphate + H(+)</text>
        <dbReference type="Rhea" id="RHEA:12228"/>
        <dbReference type="ChEBI" id="CHEBI:15377"/>
        <dbReference type="ChEBI" id="CHEBI:15378"/>
        <dbReference type="ChEBI" id="CHEBI:29985"/>
        <dbReference type="ChEBI" id="CHEBI:29991"/>
        <dbReference type="ChEBI" id="CHEBI:30616"/>
        <dbReference type="ChEBI" id="CHEBI:33019"/>
        <dbReference type="ChEBI" id="CHEBI:58048"/>
        <dbReference type="ChEBI" id="CHEBI:58359"/>
        <dbReference type="ChEBI" id="CHEBI:456215"/>
        <dbReference type="EC" id="6.3.5.4"/>
    </reaction>
</comment>
<keyword evidence="4 9" id="KW-0547">Nucleotide-binding</keyword>
<dbReference type="Gene3D" id="3.60.20.10">
    <property type="entry name" value="Glutamine Phosphoribosylpyrophosphate, subunit 1, domain 1"/>
    <property type="match status" value="1"/>
</dbReference>
<dbReference type="SUPFAM" id="SSF56235">
    <property type="entry name" value="N-terminal nucleophile aminohydrolases (Ntn hydrolases)"/>
    <property type="match status" value="1"/>
</dbReference>
<sequence>MCGISAFIAFQDHSLEAKYIELMNNQIRHRGPDDEGYYLIDTEDNDCILAGNDSIPHNQSISYSPYLQINQYYNKKIKLALGHRRLSIVDLSAHGHQPLSINNGNYWIAFNGEVYNFIELRKELENFGYTFSSQSDTEVILSAYKQWGVACLHKFNGMFAIIIYDKLNNKVFIARDRFGIKPLYYYIDDNGIFFASEIKQFTELASWNPHLNHQIAHDFLVYGLSDHSSETMFCEVRQLRGGEATTIKLNKFFGQSDLKISRWYNFDVRENPNINYREACKQFQEKFIDAVKLRLRADVKVGSCLSGGLDSSSIVSVMARLLAEQKALSLLNTFSACSKHKEFDEKEYIDVVVKDSRVNAFYCYPDLDKLFELNETVTWHQDEPFGSTSIFAQWSVFELAKEQQTTVILDGQGADEQLAGYQGLYFQIYFNELLKSGQLIKYANELYNFRKLHNINTIKTILKSILALFPPQIKQLVGKLLGKGIYTNNWLNSKFLIFSSTNPYIKNGLNNCNVKETLYSQIMYNNLSMLLHWEDRDSMAHSIESRVPFLDYRLVEFLFSLPSNYKIKGGVTKRILRDGLQGILPDKIRNRMSKLGFATPEEIWVKQNSGLFKDKLIEAIDSCPYIFNKTKVMATFEDIIANKRPFDFWLWRVISFGTWCKLFKINI</sequence>
<evidence type="ECO:0000256" key="4">
    <source>
        <dbReference type="ARBA" id="ARBA00022741"/>
    </source>
</evidence>
<keyword evidence="5 9" id="KW-0067">ATP-binding</keyword>
<dbReference type="CDD" id="cd01991">
    <property type="entry name" value="Asn_synthase_B_C"/>
    <property type="match status" value="1"/>
</dbReference>
<dbReference type="Proteomes" id="UP000236655">
    <property type="component" value="Chromosome"/>
</dbReference>
<evidence type="ECO:0000256" key="1">
    <source>
        <dbReference type="ARBA" id="ARBA00005187"/>
    </source>
</evidence>
<dbReference type="PANTHER" id="PTHR43284">
    <property type="entry name" value="ASPARAGINE SYNTHETASE (GLUTAMINE-HYDROLYZING)"/>
    <property type="match status" value="1"/>
</dbReference>
<dbReference type="InterPro" id="IPR029055">
    <property type="entry name" value="Ntn_hydrolases_N"/>
</dbReference>
<evidence type="ECO:0000256" key="6">
    <source>
        <dbReference type="ARBA" id="ARBA00022962"/>
    </source>
</evidence>
<feature type="binding site" evidence="9">
    <location>
        <position position="136"/>
    </location>
    <ligand>
        <name>L-glutamine</name>
        <dbReference type="ChEBI" id="CHEBI:58359"/>
    </ligand>
</feature>
<dbReference type="GO" id="GO:0005524">
    <property type="term" value="F:ATP binding"/>
    <property type="evidence" value="ECO:0007669"/>
    <property type="project" value="UniProtKB-KW"/>
</dbReference>
<evidence type="ECO:0000313" key="12">
    <source>
        <dbReference type="Proteomes" id="UP000236655"/>
    </source>
</evidence>
<reference evidence="12" key="1">
    <citation type="submission" date="2017-11" db="EMBL/GenBank/DDBJ databases">
        <authorList>
            <person name="Chan K.G."/>
            <person name="Lee L.S."/>
        </authorList>
    </citation>
    <scope>NUCLEOTIDE SEQUENCE [LARGE SCALE GENOMIC DNA]</scope>
    <source>
        <strain evidence="12">DSM 100970</strain>
    </source>
</reference>
<protein>
    <recommendedName>
        <fullName evidence="3">asparagine synthase (glutamine-hydrolyzing)</fullName>
        <ecNumber evidence="3">6.3.5.4</ecNumber>
    </recommendedName>
</protein>
<dbReference type="KEGG" id="nba:CUN60_12250"/>
<dbReference type="EMBL" id="CP024847">
    <property type="protein sequence ID" value="AUR53030.1"/>
    <property type="molecule type" value="Genomic_DNA"/>
</dbReference>
<dbReference type="InterPro" id="IPR006426">
    <property type="entry name" value="Asn_synth_AEB"/>
</dbReference>
<evidence type="ECO:0000256" key="8">
    <source>
        <dbReference type="PIRSR" id="PIRSR001589-1"/>
    </source>
</evidence>
<comment type="similarity">
    <text evidence="2">Belongs to the asparagine synthetase family.</text>
</comment>
<dbReference type="GO" id="GO:0006529">
    <property type="term" value="P:asparagine biosynthetic process"/>
    <property type="evidence" value="ECO:0007669"/>
    <property type="project" value="UniProtKB-KW"/>
</dbReference>
<dbReference type="OrthoDB" id="9763290at2"/>
<dbReference type="PANTHER" id="PTHR43284:SF1">
    <property type="entry name" value="ASPARAGINE SYNTHETASE"/>
    <property type="match status" value="1"/>
</dbReference>
<keyword evidence="12" id="KW-1185">Reference proteome</keyword>
<evidence type="ECO:0000259" key="10">
    <source>
        <dbReference type="PROSITE" id="PS51278"/>
    </source>
</evidence>
<dbReference type="PROSITE" id="PS51278">
    <property type="entry name" value="GATASE_TYPE_2"/>
    <property type="match status" value="1"/>
</dbReference>
<dbReference type="Pfam" id="PF00733">
    <property type="entry name" value="Asn_synthase"/>
    <property type="match status" value="1"/>
</dbReference>
<keyword evidence="6 8" id="KW-0315">Glutamine amidotransferase</keyword>
<accession>A0A2I7N999</accession>
<dbReference type="InterPro" id="IPR017932">
    <property type="entry name" value="GATase_2_dom"/>
</dbReference>
<dbReference type="CDD" id="cd00712">
    <property type="entry name" value="AsnB"/>
    <property type="match status" value="1"/>
</dbReference>
<dbReference type="AlphaFoldDB" id="A0A2I7N999"/>
<evidence type="ECO:0000256" key="5">
    <source>
        <dbReference type="ARBA" id="ARBA00022840"/>
    </source>
</evidence>
<proteinExistence type="inferred from homology"/>
<keyword evidence="8" id="KW-0061">Asparagine biosynthesis</keyword>
<dbReference type="InterPro" id="IPR014729">
    <property type="entry name" value="Rossmann-like_a/b/a_fold"/>
</dbReference>
<dbReference type="Pfam" id="PF13537">
    <property type="entry name" value="GATase_7"/>
    <property type="match status" value="1"/>
</dbReference>
<dbReference type="SUPFAM" id="SSF52402">
    <property type="entry name" value="Adenine nucleotide alpha hydrolases-like"/>
    <property type="match status" value="1"/>
</dbReference>
<evidence type="ECO:0000256" key="9">
    <source>
        <dbReference type="PIRSR" id="PIRSR001589-2"/>
    </source>
</evidence>
<evidence type="ECO:0000256" key="7">
    <source>
        <dbReference type="ARBA" id="ARBA00048741"/>
    </source>
</evidence>
<keyword evidence="8" id="KW-0028">Amino-acid biosynthesis</keyword>
<feature type="active site" description="For GATase activity" evidence="8">
    <location>
        <position position="2"/>
    </location>
</feature>
<comment type="pathway">
    <text evidence="1">Amino-acid biosynthesis; L-asparagine biosynthesis; L-asparagine from L-aspartate (L-Gln route): step 1/1.</text>
</comment>
<dbReference type="GO" id="GO:0005829">
    <property type="term" value="C:cytosol"/>
    <property type="evidence" value="ECO:0007669"/>
    <property type="project" value="TreeGrafter"/>
</dbReference>
<name>A0A2I7N999_9NEIS</name>